<sequence>MFENLCTLPLSADVFTQALHPTEPMLTVGLASGHVETFRLPAPVDNASDASGDADTSISSTGRGMIESVWRTRRHKGSCRVVAYSHDGSAVYSAGTDGLLKHFSPETGKVISKVALPSSNKQTDAPTLMHVLNPQSLLLGCDSGAMHIIDLRDGAPATKPAQTHFPHSDYVSAVVPLPPSAESTSGFPKQWVSTGGTTLAVTDVRKGVLVRSDDQEDELLSATYVPGLGPKNNRNNGVVAVGSGSGVVTVWDRGAWDDQQERIIVDGGKSGGESLDALALVPQELGLGKKLVVGLGDGSLRVVDLVTRDVDQVVNLRHDDVEGVISVAFDSENRLITAGGRTVKVWEELSELQGGDGDDSDEDSDSEDGAPGKRRAGGDSDSDSDSDSDGGKRQSKRQNTGAAAKLGPMGAHGILGFDGLD</sequence>
<gene>
    <name evidence="1" type="ORF">CTRU02_215320</name>
</gene>
<reference evidence="1 2" key="1">
    <citation type="journal article" date="2020" name="Phytopathology">
        <title>Genome Sequence Resources of Colletotrichum truncatum, C. plurivorum, C. musicola, and C. sojae: Four Species Pathogenic to Soybean (Glycine max).</title>
        <authorList>
            <person name="Rogerio F."/>
            <person name="Boufleur T.R."/>
            <person name="Ciampi-Guillardi M."/>
            <person name="Sukno S.A."/>
            <person name="Thon M.R."/>
            <person name="Massola Junior N.S."/>
            <person name="Baroncelli R."/>
        </authorList>
    </citation>
    <scope>NUCLEOTIDE SEQUENCE [LARGE SCALE GENOMIC DNA]</scope>
    <source>
        <strain evidence="1 2">CMES1059</strain>
    </source>
</reference>
<dbReference type="EMBL" id="VUJX02000015">
    <property type="protein sequence ID" value="KAL0929677.1"/>
    <property type="molecule type" value="Genomic_DNA"/>
</dbReference>
<dbReference type="Proteomes" id="UP000805649">
    <property type="component" value="Unassembled WGS sequence"/>
</dbReference>
<accession>A0ACC3YCW7</accession>
<proteinExistence type="predicted"/>
<protein>
    <submittedName>
        <fullName evidence="1">WD repeat-containing protein JIP5</fullName>
    </submittedName>
</protein>
<evidence type="ECO:0000313" key="2">
    <source>
        <dbReference type="Proteomes" id="UP000805649"/>
    </source>
</evidence>
<organism evidence="1 2">
    <name type="scientific">Colletotrichum truncatum</name>
    <name type="common">Anthracnose fungus</name>
    <name type="synonym">Colletotrichum capsici</name>
    <dbReference type="NCBI Taxonomy" id="5467"/>
    <lineage>
        <taxon>Eukaryota</taxon>
        <taxon>Fungi</taxon>
        <taxon>Dikarya</taxon>
        <taxon>Ascomycota</taxon>
        <taxon>Pezizomycotina</taxon>
        <taxon>Sordariomycetes</taxon>
        <taxon>Hypocreomycetidae</taxon>
        <taxon>Glomerellales</taxon>
        <taxon>Glomerellaceae</taxon>
        <taxon>Colletotrichum</taxon>
        <taxon>Colletotrichum truncatum species complex</taxon>
    </lineage>
</organism>
<keyword evidence="2" id="KW-1185">Reference proteome</keyword>
<comment type="caution">
    <text evidence="1">The sequence shown here is derived from an EMBL/GenBank/DDBJ whole genome shotgun (WGS) entry which is preliminary data.</text>
</comment>
<evidence type="ECO:0000313" key="1">
    <source>
        <dbReference type="EMBL" id="KAL0929677.1"/>
    </source>
</evidence>
<name>A0ACC3YCW7_COLTU</name>